<keyword evidence="3" id="KW-1185">Reference proteome</keyword>
<keyword evidence="1" id="KW-1133">Transmembrane helix</keyword>
<feature type="transmembrane region" description="Helical" evidence="1">
    <location>
        <begin position="57"/>
        <end position="78"/>
    </location>
</feature>
<dbReference type="Proteomes" id="UP001161405">
    <property type="component" value="Unassembled WGS sequence"/>
</dbReference>
<feature type="transmembrane region" description="Helical" evidence="1">
    <location>
        <begin position="172"/>
        <end position="191"/>
    </location>
</feature>
<evidence type="ECO:0000256" key="1">
    <source>
        <dbReference type="SAM" id="Phobius"/>
    </source>
</evidence>
<feature type="transmembrane region" description="Helical" evidence="1">
    <location>
        <begin position="142"/>
        <end position="160"/>
    </location>
</feature>
<sequence length="218" mass="22782">MKELRKVGGAAGLIAAGTYIFGFALLLGVLEPAGYQLDGQDMVAHAKFLTENQLVMYIWNLVIWILNAIVLVILALALHDQVKQNAPAFSQVATSFALIWAGLILASGMVSNIALGTTASLFGTDPESAGTFLRAMSAVESGLGGGNELAGGLWVLILSWGALRASALSKPLNFIGIIIGLAGLSTLFPMLAPVTGAVFGLGFILWFAWAGIHLLRSA</sequence>
<evidence type="ECO:0008006" key="4">
    <source>
        <dbReference type="Google" id="ProtNLM"/>
    </source>
</evidence>
<dbReference type="RefSeq" id="WP_284360980.1">
    <property type="nucleotide sequence ID" value="NZ_BSNI01000001.1"/>
</dbReference>
<dbReference type="EMBL" id="BSNI01000001">
    <property type="protein sequence ID" value="GLQ15874.1"/>
    <property type="molecule type" value="Genomic_DNA"/>
</dbReference>
<reference evidence="2" key="1">
    <citation type="journal article" date="2014" name="Int. J. Syst. Evol. Microbiol.">
        <title>Complete genome of a new Firmicutes species belonging to the dominant human colonic microbiota ('Ruminococcus bicirculans') reveals two chromosomes and a selective capacity to utilize plant glucans.</title>
        <authorList>
            <consortium name="NISC Comparative Sequencing Program"/>
            <person name="Wegmann U."/>
            <person name="Louis P."/>
            <person name="Goesmann A."/>
            <person name="Henrissat B."/>
            <person name="Duncan S.H."/>
            <person name="Flint H.J."/>
        </authorList>
    </citation>
    <scope>NUCLEOTIDE SEQUENCE</scope>
    <source>
        <strain evidence="2">NBRC 107169</strain>
    </source>
</reference>
<reference evidence="2" key="2">
    <citation type="submission" date="2023-01" db="EMBL/GenBank/DDBJ databases">
        <title>Draft genome sequence of Maritalea porphyrae strain NBRC 107169.</title>
        <authorList>
            <person name="Sun Q."/>
            <person name="Mori K."/>
        </authorList>
    </citation>
    <scope>NUCLEOTIDE SEQUENCE</scope>
    <source>
        <strain evidence="2">NBRC 107169</strain>
    </source>
</reference>
<name>A0ABQ5UKX2_9HYPH</name>
<keyword evidence="1" id="KW-0812">Transmembrane</keyword>
<organism evidence="2 3">
    <name type="scientific">Maritalea porphyrae</name>
    <dbReference type="NCBI Taxonomy" id="880732"/>
    <lineage>
        <taxon>Bacteria</taxon>
        <taxon>Pseudomonadati</taxon>
        <taxon>Pseudomonadota</taxon>
        <taxon>Alphaproteobacteria</taxon>
        <taxon>Hyphomicrobiales</taxon>
        <taxon>Devosiaceae</taxon>
        <taxon>Maritalea</taxon>
    </lineage>
</organism>
<evidence type="ECO:0000313" key="2">
    <source>
        <dbReference type="EMBL" id="GLQ15874.1"/>
    </source>
</evidence>
<protein>
    <recommendedName>
        <fullName evidence="4">DUF4386 family protein</fullName>
    </recommendedName>
</protein>
<feature type="transmembrane region" description="Helical" evidence="1">
    <location>
        <begin position="98"/>
        <end position="122"/>
    </location>
</feature>
<feature type="transmembrane region" description="Helical" evidence="1">
    <location>
        <begin position="7"/>
        <end position="30"/>
    </location>
</feature>
<comment type="caution">
    <text evidence="2">The sequence shown here is derived from an EMBL/GenBank/DDBJ whole genome shotgun (WGS) entry which is preliminary data.</text>
</comment>
<proteinExistence type="predicted"/>
<keyword evidence="1" id="KW-0472">Membrane</keyword>
<feature type="transmembrane region" description="Helical" evidence="1">
    <location>
        <begin position="197"/>
        <end position="215"/>
    </location>
</feature>
<accession>A0ABQ5UKX2</accession>
<evidence type="ECO:0000313" key="3">
    <source>
        <dbReference type="Proteomes" id="UP001161405"/>
    </source>
</evidence>
<gene>
    <name evidence="2" type="ORF">GCM10007879_01230</name>
</gene>